<dbReference type="Gene3D" id="1.20.272.10">
    <property type="match status" value="1"/>
</dbReference>
<proteinExistence type="inferred from homology"/>
<dbReference type="InterPro" id="IPR027417">
    <property type="entry name" value="P-loop_NTPase"/>
</dbReference>
<evidence type="ECO:0000259" key="10">
    <source>
        <dbReference type="Pfam" id="PF21694"/>
    </source>
</evidence>
<feature type="domain" description="DNA polymerase III delta N-terminal" evidence="9">
    <location>
        <begin position="12"/>
        <end position="135"/>
    </location>
</feature>
<dbReference type="SUPFAM" id="SSF48019">
    <property type="entry name" value="post-AAA+ oligomerization domain-like"/>
    <property type="match status" value="1"/>
</dbReference>
<dbReference type="GO" id="GO:0003887">
    <property type="term" value="F:DNA-directed DNA polymerase activity"/>
    <property type="evidence" value="ECO:0007669"/>
    <property type="project" value="UniProtKB-KW"/>
</dbReference>
<evidence type="ECO:0000256" key="2">
    <source>
        <dbReference type="ARBA" id="ARBA00017703"/>
    </source>
</evidence>
<feature type="domain" description="DNA polymerase III delta subunit-like C-terminal" evidence="10">
    <location>
        <begin position="213"/>
        <end position="328"/>
    </location>
</feature>
<evidence type="ECO:0000256" key="5">
    <source>
        <dbReference type="ARBA" id="ARBA00022705"/>
    </source>
</evidence>
<accession>A0A1G8PNX4</accession>
<keyword evidence="5" id="KW-0235">DNA replication</keyword>
<reference evidence="12" key="1">
    <citation type="submission" date="2016-10" db="EMBL/GenBank/DDBJ databases">
        <authorList>
            <person name="Varghese N."/>
            <person name="Submissions S."/>
        </authorList>
    </citation>
    <scope>NUCLEOTIDE SEQUENCE [LARGE SCALE GENOMIC DNA]</scope>
    <source>
        <strain evidence="12">DSM 4771</strain>
    </source>
</reference>
<dbReference type="EC" id="2.7.7.7" evidence="1"/>
<evidence type="ECO:0000256" key="6">
    <source>
        <dbReference type="ARBA" id="ARBA00022932"/>
    </source>
</evidence>
<dbReference type="Pfam" id="PF06144">
    <property type="entry name" value="DNA_pol3_delta"/>
    <property type="match status" value="1"/>
</dbReference>
<evidence type="ECO:0000313" key="12">
    <source>
        <dbReference type="Proteomes" id="UP000199225"/>
    </source>
</evidence>
<evidence type="ECO:0000259" key="9">
    <source>
        <dbReference type="Pfam" id="PF06144"/>
    </source>
</evidence>
<gene>
    <name evidence="11" type="ORF">SAMN04490247_0110</name>
</gene>
<organism evidence="11 12">
    <name type="scientific">Salimicrobium halophilum</name>
    <dbReference type="NCBI Taxonomy" id="86666"/>
    <lineage>
        <taxon>Bacteria</taxon>
        <taxon>Bacillati</taxon>
        <taxon>Bacillota</taxon>
        <taxon>Bacilli</taxon>
        <taxon>Bacillales</taxon>
        <taxon>Bacillaceae</taxon>
        <taxon>Salimicrobium</taxon>
    </lineage>
</organism>
<evidence type="ECO:0000256" key="8">
    <source>
        <dbReference type="ARBA" id="ARBA00049244"/>
    </source>
</evidence>
<dbReference type="GO" id="GO:0003677">
    <property type="term" value="F:DNA binding"/>
    <property type="evidence" value="ECO:0007669"/>
    <property type="project" value="InterPro"/>
</dbReference>
<evidence type="ECO:0000313" key="11">
    <source>
        <dbReference type="EMBL" id="SDI94249.1"/>
    </source>
</evidence>
<evidence type="ECO:0000256" key="3">
    <source>
        <dbReference type="ARBA" id="ARBA00022679"/>
    </source>
</evidence>
<sequence length="339" mass="39165">MSEVFRKMGKIHVLYGEERYLIQQEKEKIIRSETTEEEREFNYSTYNLEDTPIEDVVADAETLPFLGENKLIVAENPIFLLSKPPKTDIEHDVDRFLSYINDPAPYTTIILIIPYEKVDERKKVMKELKKKAKVQSFSSVKEWNMEEWVQKVARELKIELAPGVEELVIQSVGTNLSVLRSELEKLKLYAENDYITRDIAEELLSSSLDTSGLKLVDAVIERDLSKAMTIYKELLRMNEEPIALIALLASQFRMISQVKILKRKGYTENHMKSYIKAHPYVLKLAGQREKKFSQEMLDHIMLSLSETDSHMKSGTMEKELAFEMMLYEIIAGSPKSAPS</sequence>
<dbReference type="InterPro" id="IPR048466">
    <property type="entry name" value="DNA_pol3_delta-like_C"/>
</dbReference>
<dbReference type="Pfam" id="PF21694">
    <property type="entry name" value="DNA_pol3_delta_C"/>
    <property type="match status" value="1"/>
</dbReference>
<evidence type="ECO:0000256" key="1">
    <source>
        <dbReference type="ARBA" id="ARBA00012417"/>
    </source>
</evidence>
<keyword evidence="12" id="KW-1185">Reference proteome</keyword>
<dbReference type="InterPro" id="IPR005790">
    <property type="entry name" value="DNA_polIII_delta"/>
</dbReference>
<dbReference type="AlphaFoldDB" id="A0A1G8PNX4"/>
<comment type="catalytic activity">
    <reaction evidence="8">
        <text>DNA(n) + a 2'-deoxyribonucleoside 5'-triphosphate = DNA(n+1) + diphosphate</text>
        <dbReference type="Rhea" id="RHEA:22508"/>
        <dbReference type="Rhea" id="RHEA-COMP:17339"/>
        <dbReference type="Rhea" id="RHEA-COMP:17340"/>
        <dbReference type="ChEBI" id="CHEBI:33019"/>
        <dbReference type="ChEBI" id="CHEBI:61560"/>
        <dbReference type="ChEBI" id="CHEBI:173112"/>
        <dbReference type="EC" id="2.7.7.7"/>
    </reaction>
</comment>
<evidence type="ECO:0000256" key="4">
    <source>
        <dbReference type="ARBA" id="ARBA00022695"/>
    </source>
</evidence>
<dbReference type="PANTHER" id="PTHR34388">
    <property type="entry name" value="DNA POLYMERASE III SUBUNIT DELTA"/>
    <property type="match status" value="1"/>
</dbReference>
<evidence type="ECO:0000256" key="7">
    <source>
        <dbReference type="ARBA" id="ARBA00034754"/>
    </source>
</evidence>
<dbReference type="SUPFAM" id="SSF52540">
    <property type="entry name" value="P-loop containing nucleoside triphosphate hydrolases"/>
    <property type="match status" value="1"/>
</dbReference>
<dbReference type="GO" id="GO:0009360">
    <property type="term" value="C:DNA polymerase III complex"/>
    <property type="evidence" value="ECO:0007669"/>
    <property type="project" value="InterPro"/>
</dbReference>
<protein>
    <recommendedName>
        <fullName evidence="2">DNA polymerase III subunit delta</fullName>
        <ecNumber evidence="1">2.7.7.7</ecNumber>
    </recommendedName>
</protein>
<dbReference type="STRING" id="86666.SAMN04490247_0110"/>
<name>A0A1G8PNX4_9BACI</name>
<keyword evidence="4" id="KW-0548">Nucleotidyltransferase</keyword>
<dbReference type="NCBIfam" id="TIGR01128">
    <property type="entry name" value="holA"/>
    <property type="match status" value="1"/>
</dbReference>
<dbReference type="Gene3D" id="3.40.50.300">
    <property type="entry name" value="P-loop containing nucleotide triphosphate hydrolases"/>
    <property type="match status" value="1"/>
</dbReference>
<keyword evidence="6" id="KW-0239">DNA-directed DNA polymerase</keyword>
<dbReference type="GO" id="GO:0006261">
    <property type="term" value="P:DNA-templated DNA replication"/>
    <property type="evidence" value="ECO:0007669"/>
    <property type="project" value="TreeGrafter"/>
</dbReference>
<dbReference type="InterPro" id="IPR008921">
    <property type="entry name" value="DNA_pol3_clamp-load_cplx_C"/>
</dbReference>
<dbReference type="Gene3D" id="1.10.8.60">
    <property type="match status" value="1"/>
</dbReference>
<keyword evidence="3" id="KW-0808">Transferase</keyword>
<comment type="similarity">
    <text evidence="7">Belongs to the DNA polymerase HolA subunit family.</text>
</comment>
<dbReference type="PANTHER" id="PTHR34388:SF1">
    <property type="entry name" value="DNA POLYMERASE III SUBUNIT DELTA"/>
    <property type="match status" value="1"/>
</dbReference>
<dbReference type="Proteomes" id="UP000199225">
    <property type="component" value="Unassembled WGS sequence"/>
</dbReference>
<dbReference type="EMBL" id="FNEV01000001">
    <property type="protein sequence ID" value="SDI94249.1"/>
    <property type="molecule type" value="Genomic_DNA"/>
</dbReference>
<dbReference type="InterPro" id="IPR010372">
    <property type="entry name" value="DNA_pol3_delta_N"/>
</dbReference>